<reference evidence="1" key="1">
    <citation type="submission" date="2023-06" db="EMBL/GenBank/DDBJ databases">
        <title>Multi-omics analyses reveal the molecular pathogenesis toolkit of Lasiodiplodia hormozganensis, a cross-kingdom pathogen.</title>
        <authorList>
            <person name="Felix C."/>
            <person name="Meneses R."/>
            <person name="Goncalves M.F.M."/>
            <person name="Tilleman L."/>
            <person name="Duarte A.S."/>
            <person name="Jorrin-Novo J.V."/>
            <person name="Van De Peer Y."/>
            <person name="Deforce D."/>
            <person name="Van Nieuwerburgh F."/>
            <person name="Esteves A.C."/>
            <person name="Alves A."/>
        </authorList>
    </citation>
    <scope>NUCLEOTIDE SEQUENCE</scope>
    <source>
        <strain evidence="1">CBS 339.90</strain>
    </source>
</reference>
<dbReference type="Proteomes" id="UP001175001">
    <property type="component" value="Unassembled WGS sequence"/>
</dbReference>
<proteinExistence type="predicted"/>
<accession>A0AA39XW95</accession>
<name>A0AA39XW95_9PEZI</name>
<evidence type="ECO:0000313" key="1">
    <source>
        <dbReference type="EMBL" id="KAK0640527.1"/>
    </source>
</evidence>
<organism evidence="1 2">
    <name type="scientific">Lasiodiplodia hormozganensis</name>
    <dbReference type="NCBI Taxonomy" id="869390"/>
    <lineage>
        <taxon>Eukaryota</taxon>
        <taxon>Fungi</taxon>
        <taxon>Dikarya</taxon>
        <taxon>Ascomycota</taxon>
        <taxon>Pezizomycotina</taxon>
        <taxon>Dothideomycetes</taxon>
        <taxon>Dothideomycetes incertae sedis</taxon>
        <taxon>Botryosphaeriales</taxon>
        <taxon>Botryosphaeriaceae</taxon>
        <taxon>Lasiodiplodia</taxon>
    </lineage>
</organism>
<sequence length="311" mass="34744">MWAITSSSWAQRLWTYQESYLAQRLHLSTAHGKLVTWNLDFPYSRVLSTLRVLYTSFEQHLRSLRPPDTQHGTERKANIGQVASALNWRSTSRKADETLAVAALLLVDTRKLVDTPADPPAERMRQLYLLAADMPHDIIFFDGPNMVDPPFRWAPESLMARSATMLDVANEAHTSRCTPDGLHGEYLALMIAEPLVGAKGKTLFVQDPEEHPFPYGIFWSPEFAQNPTEVAFDAVIIRQVDDETYLKPEIGTVVEGVAVRTGSRSSAGLVCDWAGHVTLLKYDSDDIAVPKDNALGGLKGARWEKLSLVIR</sequence>
<keyword evidence="2" id="KW-1185">Reference proteome</keyword>
<gene>
    <name evidence="1" type="ORF">DIS24_g9262</name>
</gene>
<evidence type="ECO:0008006" key="3">
    <source>
        <dbReference type="Google" id="ProtNLM"/>
    </source>
</evidence>
<comment type="caution">
    <text evidence="1">The sequence shown here is derived from an EMBL/GenBank/DDBJ whole genome shotgun (WGS) entry which is preliminary data.</text>
</comment>
<dbReference type="EMBL" id="JAUJDW010000079">
    <property type="protein sequence ID" value="KAK0640527.1"/>
    <property type="molecule type" value="Genomic_DNA"/>
</dbReference>
<dbReference type="PANTHER" id="PTHR39596">
    <property type="match status" value="1"/>
</dbReference>
<dbReference type="AlphaFoldDB" id="A0AA39XW95"/>
<protein>
    <recommendedName>
        <fullName evidence="3">Heterokaryon incompatibility domain-containing protein</fullName>
    </recommendedName>
</protein>
<evidence type="ECO:0000313" key="2">
    <source>
        <dbReference type="Proteomes" id="UP001175001"/>
    </source>
</evidence>
<dbReference type="PANTHER" id="PTHR39596:SF2">
    <property type="entry name" value="HET DOMAIN PROTEIN (AFU_ORTHOLOGUE AFUA_1G17550)-RELATED"/>
    <property type="match status" value="1"/>
</dbReference>